<organism evidence="3 4">
    <name type="scientific">Leishmania tarentolae</name>
    <name type="common">Sauroleishmania tarentolae</name>
    <dbReference type="NCBI Taxonomy" id="5689"/>
    <lineage>
        <taxon>Eukaryota</taxon>
        <taxon>Discoba</taxon>
        <taxon>Euglenozoa</taxon>
        <taxon>Kinetoplastea</taxon>
        <taxon>Metakinetoplastina</taxon>
        <taxon>Trypanosomatida</taxon>
        <taxon>Trypanosomatidae</taxon>
        <taxon>Leishmaniinae</taxon>
        <taxon>Leishmania</taxon>
        <taxon>lizard Leishmania</taxon>
    </lineage>
</organism>
<reference evidence="3" key="1">
    <citation type="submission" date="2019-11" db="EMBL/GenBank/DDBJ databases">
        <title>Leishmania tarentolae CDS.</title>
        <authorList>
            <person name="Goto Y."/>
            <person name="Yamagishi J."/>
        </authorList>
    </citation>
    <scope>NUCLEOTIDE SEQUENCE [LARGE SCALE GENOMIC DNA]</scope>
    <source>
        <strain evidence="3">Parrot Tar II</strain>
    </source>
</reference>
<dbReference type="GO" id="GO:0030552">
    <property type="term" value="F:cAMP binding"/>
    <property type="evidence" value="ECO:0007669"/>
    <property type="project" value="TreeGrafter"/>
</dbReference>
<proteinExistence type="predicted"/>
<evidence type="ECO:0000313" key="4">
    <source>
        <dbReference type="Proteomes" id="UP000419144"/>
    </source>
</evidence>
<dbReference type="VEuPathDB" id="TriTrypDB:LtaPh_3105100"/>
<dbReference type="GO" id="GO:0034236">
    <property type="term" value="F:protein kinase A catalytic subunit binding"/>
    <property type="evidence" value="ECO:0007669"/>
    <property type="project" value="TreeGrafter"/>
</dbReference>
<comment type="caution">
    <text evidence="3">The sequence shown here is derived from an EMBL/GenBank/DDBJ whole genome shotgun (WGS) entry which is preliminary data.</text>
</comment>
<evidence type="ECO:0000313" key="3">
    <source>
        <dbReference type="EMBL" id="GET91040.1"/>
    </source>
</evidence>
<name>A0A640KMT5_LEITA</name>
<gene>
    <name evidence="3" type="ORF">LtaPh_3105100</name>
</gene>
<feature type="domain" description="Cyclic nucleotide-binding" evidence="2">
    <location>
        <begin position="805"/>
        <end position="935"/>
    </location>
</feature>
<dbReference type="InterPro" id="IPR014710">
    <property type="entry name" value="RmlC-like_jellyroll"/>
</dbReference>
<dbReference type="GO" id="GO:0005829">
    <property type="term" value="C:cytosol"/>
    <property type="evidence" value="ECO:0007669"/>
    <property type="project" value="TreeGrafter"/>
</dbReference>
<feature type="region of interest" description="Disordered" evidence="1">
    <location>
        <begin position="162"/>
        <end position="181"/>
    </location>
</feature>
<dbReference type="InterPro" id="IPR000595">
    <property type="entry name" value="cNMP-bd_dom"/>
</dbReference>
<dbReference type="Gene3D" id="2.60.120.10">
    <property type="entry name" value="Jelly Rolls"/>
    <property type="match status" value="4"/>
</dbReference>
<dbReference type="PANTHER" id="PTHR11635">
    <property type="entry name" value="CAMP-DEPENDENT PROTEIN KINASE REGULATORY CHAIN"/>
    <property type="match status" value="1"/>
</dbReference>
<dbReference type="CDD" id="cd00038">
    <property type="entry name" value="CAP_ED"/>
    <property type="match status" value="1"/>
</dbReference>
<dbReference type="InterPro" id="IPR018490">
    <property type="entry name" value="cNMP-bd_dom_sf"/>
</dbReference>
<dbReference type="EMBL" id="BLBS01000044">
    <property type="protein sequence ID" value="GET91040.1"/>
    <property type="molecule type" value="Genomic_DNA"/>
</dbReference>
<dbReference type="GO" id="GO:0004862">
    <property type="term" value="F:cAMP-dependent protein kinase inhibitor activity"/>
    <property type="evidence" value="ECO:0007669"/>
    <property type="project" value="TreeGrafter"/>
</dbReference>
<keyword evidence="4" id="KW-1185">Reference proteome</keyword>
<dbReference type="GO" id="GO:0005952">
    <property type="term" value="C:cAMP-dependent protein kinase complex"/>
    <property type="evidence" value="ECO:0007669"/>
    <property type="project" value="InterPro"/>
</dbReference>
<protein>
    <recommendedName>
        <fullName evidence="2">Cyclic nucleotide-binding domain-containing protein</fullName>
    </recommendedName>
</protein>
<dbReference type="OrthoDB" id="260642at2759"/>
<feature type="domain" description="Cyclic nucleotide-binding" evidence="2">
    <location>
        <begin position="713"/>
        <end position="785"/>
    </location>
</feature>
<dbReference type="AlphaFoldDB" id="A0A640KMT5"/>
<accession>A0A640KMT5</accession>
<dbReference type="PROSITE" id="PS50042">
    <property type="entry name" value="CNMP_BINDING_3"/>
    <property type="match status" value="4"/>
</dbReference>
<feature type="domain" description="Cyclic nucleotide-binding" evidence="2">
    <location>
        <begin position="413"/>
        <end position="493"/>
    </location>
</feature>
<dbReference type="PANTHER" id="PTHR11635:SF152">
    <property type="entry name" value="CAMP-DEPENDENT PROTEIN KINASE TYPE I REGULATORY SUBUNIT-RELATED"/>
    <property type="match status" value="1"/>
</dbReference>
<dbReference type="InterPro" id="IPR050503">
    <property type="entry name" value="cAMP-dep_PK_reg_su-like"/>
</dbReference>
<evidence type="ECO:0000259" key="2">
    <source>
        <dbReference type="PROSITE" id="PS50042"/>
    </source>
</evidence>
<dbReference type="SMART" id="SM00100">
    <property type="entry name" value="cNMP"/>
    <property type="match status" value="3"/>
</dbReference>
<feature type="domain" description="Cyclic nucleotide-binding" evidence="2">
    <location>
        <begin position="278"/>
        <end position="410"/>
    </location>
</feature>
<dbReference type="SUPFAM" id="SSF51206">
    <property type="entry name" value="cAMP-binding domain-like"/>
    <property type="match status" value="4"/>
</dbReference>
<evidence type="ECO:0000256" key="1">
    <source>
        <dbReference type="SAM" id="MobiDB-lite"/>
    </source>
</evidence>
<sequence length="945" mass="103592">MTGDYALHAPIASAFACTMPASPPPTLFLKVDDSSTLSMSSISTLPMHLLPGHVVAGASFPLPPCDGHSRTYSHRAVSRLRFHFHSRCRLRSRFLETPRASRTCVSSFRTLRVFAASGPPRSALSCSQNGLMGACCGKSSSSSVAGLVGEGEEPVLQEVEVPSSPSTFSEPPEHSLTLPGDSKVETDTVASVPLIVDTADTCGAEEDLKYGDNSDELPSDLLPDLPERVWRQRGRVSGETLLRDLTTGVCQRRQSARFERPDEYEVLCQVLRTHPLFAFCRHDASMLQEIVDTFERHETQNGEMIVSPGDNCAFHVVVKGKAAADVGSCDALSVQENRPQEWGAGDYFGSEGLLYVLNPGDEGAAVRAASPPDASSSTTVTWALNRTLYQEVMRTFHDDAHSKLMAYLSQSPLFQHLPRARLLQLCERVERVTWDTSDRLLQRGEVPTDLFLLISGSVALMHVQRGRGDSTGMTHVRSTLLSAGDCVGDAELLLHCTTDEDDGGAAPKKLTAKPSCCTYAVKEPVQAIRIPIEDLLAALSWNDLQHMRKCSRSVRELELWKRQAQMQGVPFALVEWCFLRTTFDDGSGSDEDVPLLQGGVSDAASPLSELSDDSLQDVFVKGADATAFFLEQIFSRQTYRRADGRERGLSMATFTPRQRHPVGTVLFHVEYAAGGNSMTYENGALPPRDDGNDAAISRDTSAAVGFPRSPACLYAVFSGEITVVNSDTDEVIYSVSHGNTIGEDALLPPLQCCSATIPLRTHAVVSSPEGCEVFELNRRAFKEFLQRPYCEAFIHFCNVLCLFPFAECLPENYWRFLFHCTSEREAVSSDLISFRGEECKVVSLILDGRINAYVRSSAADSEGKSEENKKDMSVASFTAGDVVGGWEVMTKRPSNVAYVCVSRARLLCVPANSFAGLFRPAMPYLHSMWSEERYQRVMVVASPES</sequence>
<dbReference type="Proteomes" id="UP000419144">
    <property type="component" value="Unassembled WGS sequence"/>
</dbReference>